<evidence type="ECO:0000313" key="1">
    <source>
        <dbReference type="EMBL" id="MBF4692365.1"/>
    </source>
</evidence>
<comment type="caution">
    <text evidence="1">The sequence shown here is derived from an EMBL/GenBank/DDBJ whole genome shotgun (WGS) entry which is preliminary data.</text>
</comment>
<protein>
    <submittedName>
        <fullName evidence="1">DUF2294 family protein</fullName>
    </submittedName>
</protein>
<dbReference type="EMBL" id="JADKNH010000002">
    <property type="protein sequence ID" value="MBF4692365.1"/>
    <property type="molecule type" value="Genomic_DNA"/>
</dbReference>
<dbReference type="Proteomes" id="UP000614200">
    <property type="component" value="Unassembled WGS sequence"/>
</dbReference>
<accession>A0ABR9ZPI2</accession>
<organism evidence="1 2">
    <name type="scientific">Fusibacter ferrireducens</name>
    <dbReference type="NCBI Taxonomy" id="2785058"/>
    <lineage>
        <taxon>Bacteria</taxon>
        <taxon>Bacillati</taxon>
        <taxon>Bacillota</taxon>
        <taxon>Clostridia</taxon>
        <taxon>Eubacteriales</taxon>
        <taxon>Eubacteriales Family XII. Incertae Sedis</taxon>
        <taxon>Fusibacter</taxon>
    </lineage>
</organism>
<keyword evidence="2" id="KW-1185">Reference proteome</keyword>
<gene>
    <name evidence="1" type="ORF">ISU02_04520</name>
</gene>
<evidence type="ECO:0000313" key="2">
    <source>
        <dbReference type="Proteomes" id="UP000614200"/>
    </source>
</evidence>
<reference evidence="1 2" key="1">
    <citation type="submission" date="2020-11" db="EMBL/GenBank/DDBJ databases">
        <title>Fusibacter basophilias sp. nov.</title>
        <authorList>
            <person name="Qiu D."/>
        </authorList>
    </citation>
    <scope>NUCLEOTIDE SEQUENCE [LARGE SCALE GENOMIC DNA]</scope>
    <source>
        <strain evidence="1 2">Q10-2</strain>
    </source>
</reference>
<sequence>MNAKREYERLILSKYVGHIKRVGGRGPKNIYVKIEDKHIIINFALVFSPLERFVYENLDNASTLLTDLYSRVGGIVIYEFIDELEQEMQQPIKYVDHVIDIDNNKFQVILKSESSIL</sequence>
<name>A0ABR9ZPI2_9FIRM</name>
<dbReference type="RefSeq" id="WP_194700597.1">
    <property type="nucleotide sequence ID" value="NZ_JADKNH010000002.1"/>
</dbReference>
<proteinExistence type="predicted"/>